<gene>
    <name evidence="3" type="ORF">C1707_09325</name>
    <name evidence="4" type="ORF">CFHF_15010</name>
</gene>
<dbReference type="OrthoDB" id="7209355at2"/>
<evidence type="ECO:0000259" key="2">
    <source>
        <dbReference type="Pfam" id="PF07693"/>
    </source>
</evidence>
<reference evidence="4 5" key="1">
    <citation type="submission" date="2017-12" db="EMBL/GenBank/DDBJ databases">
        <title>The genome sequence of Caulobacter flavus CGMCC1 15093.</title>
        <authorList>
            <person name="Gao J."/>
            <person name="Mao X."/>
            <person name="Sun J."/>
        </authorList>
    </citation>
    <scope>NUCLEOTIDE SEQUENCE [LARGE SCALE GENOMIC DNA]</scope>
    <source>
        <strain evidence="4 5">CGMCC1 15093</strain>
    </source>
</reference>
<keyword evidence="6" id="KW-1185">Reference proteome</keyword>
<dbReference type="EMBL" id="CP026100">
    <property type="protein sequence ID" value="AYV46446.1"/>
    <property type="molecule type" value="Genomic_DNA"/>
</dbReference>
<accession>A0A2N5CRZ1</accession>
<organism evidence="4 5">
    <name type="scientific">Caulobacter flavus</name>
    <dbReference type="NCBI Taxonomy" id="1679497"/>
    <lineage>
        <taxon>Bacteria</taxon>
        <taxon>Pseudomonadati</taxon>
        <taxon>Pseudomonadota</taxon>
        <taxon>Alphaproteobacteria</taxon>
        <taxon>Caulobacterales</taxon>
        <taxon>Caulobacteraceae</taxon>
        <taxon>Caulobacter</taxon>
    </lineage>
</organism>
<dbReference type="InterPro" id="IPR011646">
    <property type="entry name" value="KAP_P-loop"/>
</dbReference>
<name>A0A2N5CRZ1_9CAUL</name>
<proteinExistence type="predicted"/>
<feature type="domain" description="KAP NTPase" evidence="2">
    <location>
        <begin position="355"/>
        <end position="809"/>
    </location>
</feature>
<dbReference type="PANTHER" id="PTHR22674">
    <property type="entry name" value="NTPASE, KAP FAMILY P-LOOP DOMAIN-CONTAINING 1"/>
    <property type="match status" value="1"/>
</dbReference>
<feature type="region of interest" description="Disordered" evidence="1">
    <location>
        <begin position="731"/>
        <end position="782"/>
    </location>
</feature>
<dbReference type="AlphaFoldDB" id="A0A2N5CRZ1"/>
<evidence type="ECO:0000313" key="6">
    <source>
        <dbReference type="Proteomes" id="UP000281192"/>
    </source>
</evidence>
<dbReference type="Proteomes" id="UP000234483">
    <property type="component" value="Unassembled WGS sequence"/>
</dbReference>
<dbReference type="InterPro" id="IPR027417">
    <property type="entry name" value="P-loop_NTPase"/>
</dbReference>
<dbReference type="Proteomes" id="UP000281192">
    <property type="component" value="Chromosome"/>
</dbReference>
<dbReference type="KEGG" id="cfh:C1707_09325"/>
<evidence type="ECO:0000256" key="1">
    <source>
        <dbReference type="SAM" id="MobiDB-lite"/>
    </source>
</evidence>
<evidence type="ECO:0000313" key="3">
    <source>
        <dbReference type="EMBL" id="AYV46446.1"/>
    </source>
</evidence>
<dbReference type="RefSeq" id="WP_101713808.1">
    <property type="nucleotide sequence ID" value="NZ_PJRQ01000030.1"/>
</dbReference>
<sequence>MERGALANITIMTAPPAGDLIFLPSDTHGTPGMLNSSVLDQLGLPRSLLPGREALAEGYAIVPTTEATLCFVVTVGMGETARLLRRNLEAALTDPRLDEARSLWIPLMGTGAGQLTLVASEKHILDVLDLTGWSRRPGVRILVSRPPGDPRERMASRPDRKSAPRPPPTATEAGLPPKISPPLKALLEFAAALRANKERDRGSLSTRLLTIALALANAPIIPQLVARDRAARNFAMALDLVRARAAEALWQTYFQKVYNGAPELGAAEPLVLSRNAADVLRHALERAQADAREVVEIDDLIEAMLVQTQGRFIALLQACEITTAALSDAYRETAKARVVMALVSDVASIEDRLGYDVYATALKEFLLDVSTPPPLSVSIQAPWGAGKSTLMHLVRNALDPTAAHPDEKITRDKVLSIGRVMEFLGKTAEPLPVGSGEPARQRWTVWFNAWKYENATQVWAGLVDAIIDQISQKLPPAERELFLLRLNLSRVDDGKVRQRVYDRVANVVWRKGYKVFAGWTTAIAASLGLSAAADKVAQITNVEGLTLLARTGGIAGAVVAAVLLWQAFQGKQKEAKKEPADFSLADLIRVPDYNASVGAVHHAYADLKKVLSVTPKINGEHSPIVIFIDDLDRCSPNNVAAVVEGISSILASDLRCLFVIGMDPQMVAAALETAHQQVRSRLPKWERSVPLGWRFMDKFVQLPFTIPPSSQLDLDRYLGFVVGATPLTAEEAASSPKAAGTLAPSSAPRATANADMPDEASSAPAPKPQPPPEADQAPPRENPSVGIIVRRAAGLMSGNPRELKRLANVARLYLRLRDSRHDIDGDWRAPNLDQYARWIALTLRWPDMMRWLQWGADEAAWTPLESTKALGVRRLRVLEDQAALNVEADAWQKAVATRLKLPDEIDWLRDPKLFEFFDREADTPAEARLSAAAELEFW</sequence>
<feature type="region of interest" description="Disordered" evidence="1">
    <location>
        <begin position="141"/>
        <end position="179"/>
    </location>
</feature>
<evidence type="ECO:0000313" key="4">
    <source>
        <dbReference type="EMBL" id="PLR12744.1"/>
    </source>
</evidence>
<feature type="compositionally biased region" description="Basic and acidic residues" evidence="1">
    <location>
        <begin position="148"/>
        <end position="162"/>
    </location>
</feature>
<dbReference type="InterPro" id="IPR052754">
    <property type="entry name" value="NTPase_KAP_P-loop"/>
</dbReference>
<dbReference type="Pfam" id="PF07693">
    <property type="entry name" value="KAP_NTPase"/>
    <property type="match status" value="1"/>
</dbReference>
<reference evidence="3 6" key="2">
    <citation type="submission" date="2018-01" db="EMBL/GenBank/DDBJ databases">
        <title>Complete genome sequence of Caulobacter flavus RHGG3.</title>
        <authorList>
            <person name="Yang E."/>
        </authorList>
    </citation>
    <scope>NUCLEOTIDE SEQUENCE [LARGE SCALE GENOMIC DNA]</scope>
    <source>
        <strain evidence="3 6">RHGG3</strain>
    </source>
</reference>
<dbReference type="SUPFAM" id="SSF52540">
    <property type="entry name" value="P-loop containing nucleoside triphosphate hydrolases"/>
    <property type="match status" value="1"/>
</dbReference>
<dbReference type="EMBL" id="PJRQ01000030">
    <property type="protein sequence ID" value="PLR12744.1"/>
    <property type="molecule type" value="Genomic_DNA"/>
</dbReference>
<dbReference type="PANTHER" id="PTHR22674:SF6">
    <property type="entry name" value="NTPASE KAP FAMILY P-LOOP DOMAIN-CONTAINING PROTEIN 1"/>
    <property type="match status" value="1"/>
</dbReference>
<evidence type="ECO:0000313" key="5">
    <source>
        <dbReference type="Proteomes" id="UP000234483"/>
    </source>
</evidence>
<protein>
    <recommendedName>
        <fullName evidence="2">KAP NTPase domain-containing protein</fullName>
    </recommendedName>
</protein>